<keyword evidence="1" id="KW-1133">Transmembrane helix</keyword>
<proteinExistence type="predicted"/>
<feature type="transmembrane region" description="Helical" evidence="1">
    <location>
        <begin position="123"/>
        <end position="150"/>
    </location>
</feature>
<keyword evidence="3" id="KW-1185">Reference proteome</keyword>
<gene>
    <name evidence="2" type="ORF">VTK73DRAFT_9135</name>
</gene>
<dbReference type="EMBL" id="JAZHXJ010000073">
    <property type="protein sequence ID" value="KAL1876833.1"/>
    <property type="molecule type" value="Genomic_DNA"/>
</dbReference>
<organism evidence="2 3">
    <name type="scientific">Phialemonium thermophilum</name>
    <dbReference type="NCBI Taxonomy" id="223376"/>
    <lineage>
        <taxon>Eukaryota</taxon>
        <taxon>Fungi</taxon>
        <taxon>Dikarya</taxon>
        <taxon>Ascomycota</taxon>
        <taxon>Pezizomycotina</taxon>
        <taxon>Sordariomycetes</taxon>
        <taxon>Sordariomycetidae</taxon>
        <taxon>Cephalothecales</taxon>
        <taxon>Cephalothecaceae</taxon>
        <taxon>Phialemonium</taxon>
    </lineage>
</organism>
<evidence type="ECO:0000313" key="2">
    <source>
        <dbReference type="EMBL" id="KAL1876833.1"/>
    </source>
</evidence>
<comment type="caution">
    <text evidence="2">The sequence shown here is derived from an EMBL/GenBank/DDBJ whole genome shotgun (WGS) entry which is preliminary data.</text>
</comment>
<accession>A0ABR3XLH0</accession>
<keyword evidence="1" id="KW-0812">Transmembrane</keyword>
<reference evidence="2 3" key="1">
    <citation type="journal article" date="2024" name="Commun. Biol.">
        <title>Comparative genomic analysis of thermophilic fungi reveals convergent evolutionary adaptations and gene losses.</title>
        <authorList>
            <person name="Steindorff A.S."/>
            <person name="Aguilar-Pontes M.V."/>
            <person name="Robinson A.J."/>
            <person name="Andreopoulos B."/>
            <person name="LaButti K."/>
            <person name="Kuo A."/>
            <person name="Mondo S."/>
            <person name="Riley R."/>
            <person name="Otillar R."/>
            <person name="Haridas S."/>
            <person name="Lipzen A."/>
            <person name="Grimwood J."/>
            <person name="Schmutz J."/>
            <person name="Clum A."/>
            <person name="Reid I.D."/>
            <person name="Moisan M.C."/>
            <person name="Butler G."/>
            <person name="Nguyen T.T.M."/>
            <person name="Dewar K."/>
            <person name="Conant G."/>
            <person name="Drula E."/>
            <person name="Henrissat B."/>
            <person name="Hansel C."/>
            <person name="Singer S."/>
            <person name="Hutchinson M.I."/>
            <person name="de Vries R.P."/>
            <person name="Natvig D.O."/>
            <person name="Powell A.J."/>
            <person name="Tsang A."/>
            <person name="Grigoriev I.V."/>
        </authorList>
    </citation>
    <scope>NUCLEOTIDE SEQUENCE [LARGE SCALE GENOMIC DNA]</scope>
    <source>
        <strain evidence="2 3">ATCC 24622</strain>
    </source>
</reference>
<evidence type="ECO:0000256" key="1">
    <source>
        <dbReference type="SAM" id="Phobius"/>
    </source>
</evidence>
<dbReference type="Proteomes" id="UP001586593">
    <property type="component" value="Unassembled WGS sequence"/>
</dbReference>
<protein>
    <submittedName>
        <fullName evidence="2">Uncharacterized protein</fullName>
    </submittedName>
</protein>
<evidence type="ECO:0000313" key="3">
    <source>
        <dbReference type="Proteomes" id="UP001586593"/>
    </source>
</evidence>
<name>A0ABR3XLH0_9PEZI</name>
<sequence length="197" mass="21007">MRTHHPSQPRLSQGTNEGVAIATPLERSPWKDRVGPSLVWVSPFYRGSLSGRDDACAGTISASPSSDIQSSKRSSSMRLVTSAAPSRPMAFCFAPLSSALAHHPGWLPPRSLRGAKRARGATASWFSSVVSSIVGCFVGGVGLSFFGSFLNDRLASLQQKPTKLFSNHASGKPLGFSGTVLHREQVLCYLLSLDHGV</sequence>
<keyword evidence="1" id="KW-0472">Membrane</keyword>